<feature type="domain" description="CRISPR associated protein Cas6 C-terminal" evidence="4">
    <location>
        <begin position="130"/>
        <end position="263"/>
    </location>
</feature>
<protein>
    <recommendedName>
        <fullName evidence="4">CRISPR associated protein Cas6 C-terminal domain-containing protein</fullName>
    </recommendedName>
</protein>
<reference evidence="5" key="1">
    <citation type="submission" date="2019-08" db="EMBL/GenBank/DDBJ databases">
        <authorList>
            <person name="Kucharzyk K."/>
            <person name="Murdoch R.W."/>
            <person name="Higgins S."/>
            <person name="Loffler F."/>
        </authorList>
    </citation>
    <scope>NUCLEOTIDE SEQUENCE</scope>
</reference>
<dbReference type="EMBL" id="VSSQ01000086">
    <property type="protein sequence ID" value="MPL75142.1"/>
    <property type="molecule type" value="Genomic_DNA"/>
</dbReference>
<gene>
    <name evidence="5" type="ORF">SDC9_20963</name>
</gene>
<evidence type="ECO:0000259" key="4">
    <source>
        <dbReference type="Pfam" id="PF01881"/>
    </source>
</evidence>
<evidence type="ECO:0000256" key="2">
    <source>
        <dbReference type="ARBA" id="ARBA00022884"/>
    </source>
</evidence>
<dbReference type="Gene3D" id="3.30.70.1900">
    <property type="match status" value="1"/>
</dbReference>
<evidence type="ECO:0000256" key="1">
    <source>
        <dbReference type="ARBA" id="ARBA00005937"/>
    </source>
</evidence>
<comment type="caution">
    <text evidence="5">The sequence shown here is derived from an EMBL/GenBank/DDBJ whole genome shotgun (WGS) entry which is preliminary data.</text>
</comment>
<dbReference type="Gene3D" id="3.30.70.1890">
    <property type="match status" value="1"/>
</dbReference>
<dbReference type="CDD" id="cd21140">
    <property type="entry name" value="Cas6_I-like"/>
    <property type="match status" value="1"/>
</dbReference>
<dbReference type="InterPro" id="IPR010156">
    <property type="entry name" value="CRISPR-assoc_prot_Cas6"/>
</dbReference>
<dbReference type="PANTHER" id="PTHR36984:SF1">
    <property type="entry name" value="CRISPR-ASSOCIATED ENDORIBONUCLEASE CAS6 1"/>
    <property type="match status" value="1"/>
</dbReference>
<dbReference type="GO" id="GO:0003723">
    <property type="term" value="F:RNA binding"/>
    <property type="evidence" value="ECO:0007669"/>
    <property type="project" value="UniProtKB-KW"/>
</dbReference>
<accession>A0A644U8L3</accession>
<evidence type="ECO:0000256" key="3">
    <source>
        <dbReference type="ARBA" id="ARBA00023118"/>
    </source>
</evidence>
<dbReference type="InterPro" id="IPR045747">
    <property type="entry name" value="CRISPR-assoc_prot_Cas6_N_sf"/>
</dbReference>
<dbReference type="PIRSF" id="PIRSF005054">
    <property type="entry name" value="PF1131"/>
    <property type="match status" value="1"/>
</dbReference>
<comment type="similarity">
    <text evidence="1">Belongs to the CRISPR-associated protein Cas6/Cse3/CasE family.</text>
</comment>
<evidence type="ECO:0000313" key="5">
    <source>
        <dbReference type="EMBL" id="MPL75142.1"/>
    </source>
</evidence>
<dbReference type="AlphaFoldDB" id="A0A644U8L3"/>
<proteinExistence type="inferred from homology"/>
<dbReference type="Pfam" id="PF21350">
    <property type="entry name" value="Cas6_I-A"/>
    <property type="match status" value="1"/>
</dbReference>
<keyword evidence="3" id="KW-0051">Antiviral defense</keyword>
<dbReference type="InterPro" id="IPR049435">
    <property type="entry name" value="Cas_Cas6_C"/>
</dbReference>
<dbReference type="NCBIfam" id="TIGR01877">
    <property type="entry name" value="cas_cas6"/>
    <property type="match status" value="1"/>
</dbReference>
<organism evidence="5">
    <name type="scientific">bioreactor metagenome</name>
    <dbReference type="NCBI Taxonomy" id="1076179"/>
    <lineage>
        <taxon>unclassified sequences</taxon>
        <taxon>metagenomes</taxon>
        <taxon>ecological metagenomes</taxon>
    </lineage>
</organism>
<keyword evidence="2" id="KW-0694">RNA-binding</keyword>
<dbReference type="GO" id="GO:0016788">
    <property type="term" value="F:hydrolase activity, acting on ester bonds"/>
    <property type="evidence" value="ECO:0007669"/>
    <property type="project" value="InterPro"/>
</dbReference>
<name>A0A644U8L3_9ZZZZ</name>
<dbReference type="Pfam" id="PF01881">
    <property type="entry name" value="Cas_Cas6_C"/>
    <property type="match status" value="1"/>
</dbReference>
<dbReference type="GO" id="GO:0051607">
    <property type="term" value="P:defense response to virus"/>
    <property type="evidence" value="ECO:0007669"/>
    <property type="project" value="UniProtKB-KW"/>
</dbReference>
<dbReference type="PANTHER" id="PTHR36984">
    <property type="entry name" value="CRISPR-ASSOCIATED ENDORIBONUCLEASE CAS6 1"/>
    <property type="match status" value="1"/>
</dbReference>
<sequence length="267" mass="29875">MRIRLIIKTDEPHGSIIPVNYSYPLSAWIYRTIASGNHEFAGFLHDSGFKTGLRQYKLFCFSQLQFPEKGFKVDGDRLTILKGECRLEISFMAPLALETFIAGLFRGQRFRIGDKVSVAGLRVESVEILPDPVFIRTMKFKCISPVLVSKERPDSRNAEYLSPVHHDFQRIFFDNLINKYAAAVTYGFMKAGADSLNDNSESSIKLLNTSKSHLITIKAGTPQETRIKAYSFDFEISAPPDLICTGYVAGFGEKNSLGLGCVQLIAN</sequence>